<keyword evidence="18" id="KW-0233">DNA recombination</keyword>
<keyword evidence="16" id="KW-0239">DNA-directed DNA polymerase</keyword>
<evidence type="ECO:0000259" key="23">
    <source>
        <dbReference type="PROSITE" id="PS50994"/>
    </source>
</evidence>
<keyword evidence="10" id="KW-0378">Hydrolase</keyword>
<dbReference type="Pfam" id="PF22936">
    <property type="entry name" value="Pol_BBD"/>
    <property type="match status" value="1"/>
</dbReference>
<feature type="region of interest" description="Disordered" evidence="22">
    <location>
        <begin position="436"/>
        <end position="462"/>
    </location>
</feature>
<gene>
    <name evidence="24" type="ORF">H1R20_g7472</name>
</gene>
<dbReference type="EMBL" id="JANBPK010000864">
    <property type="protein sequence ID" value="KAJ2929618.1"/>
    <property type="molecule type" value="Genomic_DNA"/>
</dbReference>
<evidence type="ECO:0000256" key="12">
    <source>
        <dbReference type="ARBA" id="ARBA00022842"/>
    </source>
</evidence>
<comment type="caution">
    <text evidence="24">The sequence shown here is derived from an EMBL/GenBank/DDBJ whole genome shotgun (WGS) entry which is preliminary data.</text>
</comment>
<dbReference type="Proteomes" id="UP001140091">
    <property type="component" value="Unassembled WGS sequence"/>
</dbReference>
<dbReference type="Pfam" id="PF07727">
    <property type="entry name" value="RVT_2"/>
    <property type="match status" value="1"/>
</dbReference>
<dbReference type="GO" id="GO:0005524">
    <property type="term" value="F:ATP binding"/>
    <property type="evidence" value="ECO:0007669"/>
    <property type="project" value="UniProtKB-KW"/>
</dbReference>
<evidence type="ECO:0000256" key="15">
    <source>
        <dbReference type="ARBA" id="ARBA00022918"/>
    </source>
</evidence>
<evidence type="ECO:0000256" key="10">
    <source>
        <dbReference type="ARBA" id="ARBA00022801"/>
    </source>
</evidence>
<keyword evidence="3" id="KW-1188">Viral release from host cell</keyword>
<dbReference type="InterPro" id="IPR012337">
    <property type="entry name" value="RNaseH-like_sf"/>
</dbReference>
<keyword evidence="6" id="KW-0540">Nuclease</keyword>
<accession>A0A9W8MHW2</accession>
<feature type="compositionally biased region" description="Pro residues" evidence="22">
    <location>
        <begin position="1041"/>
        <end position="1051"/>
    </location>
</feature>
<dbReference type="InterPro" id="IPR039537">
    <property type="entry name" value="Retrotran_Ty1/copia-like"/>
</dbReference>
<evidence type="ECO:0000256" key="5">
    <source>
        <dbReference type="ARBA" id="ARBA00022695"/>
    </source>
</evidence>
<feature type="region of interest" description="Disordered" evidence="22">
    <location>
        <begin position="1115"/>
        <end position="1134"/>
    </location>
</feature>
<dbReference type="GO" id="GO:0008233">
    <property type="term" value="F:peptidase activity"/>
    <property type="evidence" value="ECO:0007669"/>
    <property type="project" value="UniProtKB-KW"/>
</dbReference>
<keyword evidence="19" id="KW-0511">Multifunctional enzyme</keyword>
<evidence type="ECO:0000256" key="8">
    <source>
        <dbReference type="ARBA" id="ARBA00022741"/>
    </source>
</evidence>
<dbReference type="GO" id="GO:0003887">
    <property type="term" value="F:DNA-directed DNA polymerase activity"/>
    <property type="evidence" value="ECO:0007669"/>
    <property type="project" value="UniProtKB-KW"/>
</dbReference>
<protein>
    <recommendedName>
        <fullName evidence="23">Integrase catalytic domain-containing protein</fullName>
    </recommendedName>
</protein>
<feature type="region of interest" description="Disordered" evidence="22">
    <location>
        <begin position="1745"/>
        <end position="1822"/>
    </location>
</feature>
<keyword evidence="2" id="KW-0815">Transposition</keyword>
<dbReference type="Gene3D" id="3.30.420.10">
    <property type="entry name" value="Ribonuclease H-like superfamily/Ribonuclease H"/>
    <property type="match status" value="1"/>
</dbReference>
<feature type="compositionally biased region" description="Basic residues" evidence="22">
    <location>
        <begin position="1813"/>
        <end position="1822"/>
    </location>
</feature>
<sequence length="1822" mass="202669">MSYSSALDHWSKTRLSGDETPFTQVSEMIGEGSDRYSIQRSGVFKGSWQLWDNETDSAVVATHAFVIDFASDLMSGNFVPDGEKPPNDMLDYQCKREPGLQAQITLAFNTKEDKSVYRCVKTVEDWLSNISDFNTLKKPRSTWMSPEKDNEANQHRYIVNSPLFQKRTAFNCPDGKYSVNYESTSRPHCLSTIVSRLLSTVMSPGSDTVTLSKLYRLKEDGSNWAAYRDRTTDHLKGKGLRSHLNGRVKKPIEIVERFNDSSNAIQYFQPSDTVFATPLTADDIEKFEIAACEYDKNEGIGSDVLNNTLPTSIYREIQTYKTLAEKWSALSSMFEHRGNVVQFDILAKLQNARYQGGSMRSFLSQLTEWRNQLLDNDYTLSDSQFVTYITSSLASNTDYRTLISAIEGAAEISNASLTSEVLKRRLIAEHEARNGINSNATTSGSGSTALAAGHSKDTKSGKKKKKSEYHCTICNVNGHSKERCYAEGGGRHDQAPEWYKKKQAERLAQESKNANAATTSTAAKSSYTCVVEGVSRSFNPIALSTSRTPDNYQGIILDCGASDHFTPYRHLLTNFVELREHTRVADNRATFVEGRGTMVVELPMGNGQPPTTLTLTNIYCVPSFVFTLISTTRIDLAGYGILQKGGMATITAPDNTTIGRVPLTRGLYRVTDPLGGSDGSGPLRANSITMSLMDFHIVMGHRSFGDLKRMIEGGMVEGIKVKDLSGAPPICRTCVKAKAIRKPFKESRSPHPTAYAQEISSDVWGPASVESIGCKNYFVLFIDRFSHETLVYFLRNKSDTFDAYQQYEAWVRVQRDASIKVLRSDRGGEYLGAEFASHLKHKGTIRKLTTHDSPQSNGIAERAMGVHVSTARALLIQSKLPTFLWAEAIRFSVWLHNRQFTTSVPTLKTPYKIVTGSKPNLSTLHPWGAKVLVKDLKAGKLQSRIREGRYLGPDEESLGSRIYWEGKRSITVEREVFFDIPDAGSVSVEGETGSDDEDKFIYLFNNSTSNNQRPQPALHFPQEDDDQPGEYAADDDVVLPPSLPPNPPPSQPSVNYGEEDGDDEIPPLMEDSDDEDDGDEEDDEEIEKELLQGEEDVREEGGEGTLPTVIEPVNENVSMPGHFNTQEPSTTSRMRRNVAPPPGFYAESNQEARGRGAKVPQPYTPKEAALAALIAEIDEILGQEGVSVGANQDLVSALTMAMAASQDSDSPSFEEAMAGEEKEKWMEAIREEMAQIEKMHTYDVVEVDRREIPNIIGSRFVLRRKRDTQGNIVRYKARLVGKGYSQRPGIDFNETFAPTIRPVTLRLILALGVTMGSAIEQGDAKNAYLNGVLPPNEIIYMHLHPIFYKLNHSLIPRCDRAKANGKTLVLRLWRPLYGIKQGGNKWYEELCFVLKKLGLTKSNTDHALFYRFKSPSEYCLLGVATDDFTYVADSTGTVKKLKTEMGEHMELAEMGELSWILGVDVRRDLKAHTISLSQSAYITQILERFGMTNSKNATTPLEPHIDLTPGSEHVSTALLPPKKKSEYRELVGLLMYLSVMTRPDLASALAILARYLEQPHTTHMEAGLHVLRYIKATREFHLTLGGKDFVLSGYSDANWGTELHRHSISGFTFSTGTGVISWSSKKQPIITLSSTESEYVALTHAAKSWIPNPSLVSVLDGLTGTLLDIRDVPDSDLEQGDIVKMKFKVTFSVNRQNWLTTLVPLQVVCVGRVDPSGPQNSVYSGDHEGVILLKPGSKLALLPDHEEPARPKREQREGGSPDWVSIKEEEDSVNPPAIGEDREGNLTDEDDIVHVSSKADIKGKRKATDKGDRRKRIVKAKK</sequence>
<evidence type="ECO:0000256" key="17">
    <source>
        <dbReference type="ARBA" id="ARBA00023113"/>
    </source>
</evidence>
<evidence type="ECO:0000256" key="20">
    <source>
        <dbReference type="ARBA" id="ARBA00048173"/>
    </source>
</evidence>
<dbReference type="GO" id="GO:0004519">
    <property type="term" value="F:endonuclease activity"/>
    <property type="evidence" value="ECO:0007669"/>
    <property type="project" value="UniProtKB-KW"/>
</dbReference>
<keyword evidence="7" id="KW-0479">Metal-binding</keyword>
<keyword evidence="9" id="KW-0255">Endonuclease</keyword>
<feature type="domain" description="Integrase catalytic" evidence="23">
    <location>
        <begin position="748"/>
        <end position="918"/>
    </location>
</feature>
<keyword evidence="17" id="KW-0917">Virion maturation</keyword>
<keyword evidence="12" id="KW-0460">Magnesium</keyword>
<dbReference type="PANTHER" id="PTHR42648">
    <property type="entry name" value="TRANSPOSASE, PUTATIVE-RELATED"/>
    <property type="match status" value="1"/>
</dbReference>
<dbReference type="GO" id="GO:0006310">
    <property type="term" value="P:DNA recombination"/>
    <property type="evidence" value="ECO:0007669"/>
    <property type="project" value="UniProtKB-KW"/>
</dbReference>
<dbReference type="InterPro" id="IPR013103">
    <property type="entry name" value="RVT_2"/>
</dbReference>
<feature type="compositionally biased region" description="Basic and acidic residues" evidence="22">
    <location>
        <begin position="1745"/>
        <end position="1759"/>
    </location>
</feature>
<evidence type="ECO:0000256" key="21">
    <source>
        <dbReference type="ARBA" id="ARBA00049244"/>
    </source>
</evidence>
<feature type="compositionally biased region" description="Acidic residues" evidence="22">
    <location>
        <begin position="1057"/>
        <end position="1098"/>
    </location>
</feature>
<dbReference type="InterPro" id="IPR001584">
    <property type="entry name" value="Integrase_cat-core"/>
</dbReference>
<keyword evidence="11" id="KW-0067">ATP-binding</keyword>
<evidence type="ECO:0000313" key="24">
    <source>
        <dbReference type="EMBL" id="KAJ2929618.1"/>
    </source>
</evidence>
<keyword evidence="5" id="KW-0548">Nucleotidyltransferase</keyword>
<evidence type="ECO:0000256" key="9">
    <source>
        <dbReference type="ARBA" id="ARBA00022759"/>
    </source>
</evidence>
<organism evidence="24 25">
    <name type="scientific">Candolleomyces eurysporus</name>
    <dbReference type="NCBI Taxonomy" id="2828524"/>
    <lineage>
        <taxon>Eukaryota</taxon>
        <taxon>Fungi</taxon>
        <taxon>Dikarya</taxon>
        <taxon>Basidiomycota</taxon>
        <taxon>Agaricomycotina</taxon>
        <taxon>Agaricomycetes</taxon>
        <taxon>Agaricomycetidae</taxon>
        <taxon>Agaricales</taxon>
        <taxon>Agaricineae</taxon>
        <taxon>Psathyrellaceae</taxon>
        <taxon>Candolleomyces</taxon>
    </lineage>
</organism>
<comment type="function">
    <text evidence="1">The aspartyl protease (PR) mediates the proteolytic cleavages of the Gag and Gag-Pol polyproteins after assembly of the VLP.</text>
</comment>
<keyword evidence="4" id="KW-0645">Protease</keyword>
<feature type="region of interest" description="Disordered" evidence="22">
    <location>
        <begin position="1006"/>
        <end position="1108"/>
    </location>
</feature>
<feature type="compositionally biased region" description="Low complexity" evidence="22">
    <location>
        <begin position="436"/>
        <end position="453"/>
    </location>
</feature>
<feature type="compositionally biased region" description="Acidic residues" evidence="22">
    <location>
        <begin position="1023"/>
        <end position="1037"/>
    </location>
</feature>
<comment type="catalytic activity">
    <reaction evidence="21">
        <text>DNA(n) + a 2'-deoxyribonucleoside 5'-triphosphate = DNA(n+1) + diphosphate</text>
        <dbReference type="Rhea" id="RHEA:22508"/>
        <dbReference type="Rhea" id="RHEA-COMP:17339"/>
        <dbReference type="Rhea" id="RHEA-COMP:17340"/>
        <dbReference type="ChEBI" id="CHEBI:33019"/>
        <dbReference type="ChEBI" id="CHEBI:61560"/>
        <dbReference type="ChEBI" id="CHEBI:173112"/>
        <dbReference type="EC" id="2.7.7.7"/>
    </reaction>
</comment>
<keyword evidence="15" id="KW-0695">RNA-directed DNA polymerase</keyword>
<evidence type="ECO:0000256" key="1">
    <source>
        <dbReference type="ARBA" id="ARBA00002180"/>
    </source>
</evidence>
<dbReference type="InterPro" id="IPR036397">
    <property type="entry name" value="RNaseH_sf"/>
</dbReference>
<dbReference type="GO" id="GO:0032196">
    <property type="term" value="P:transposition"/>
    <property type="evidence" value="ECO:0007669"/>
    <property type="project" value="UniProtKB-KW"/>
</dbReference>
<evidence type="ECO:0000256" key="16">
    <source>
        <dbReference type="ARBA" id="ARBA00022932"/>
    </source>
</evidence>
<dbReference type="GO" id="GO:0005634">
    <property type="term" value="C:nucleus"/>
    <property type="evidence" value="ECO:0007669"/>
    <property type="project" value="UniProtKB-ARBA"/>
</dbReference>
<feature type="non-terminal residue" evidence="24">
    <location>
        <position position="1822"/>
    </location>
</feature>
<evidence type="ECO:0000256" key="19">
    <source>
        <dbReference type="ARBA" id="ARBA00023268"/>
    </source>
</evidence>
<keyword evidence="25" id="KW-1185">Reference proteome</keyword>
<evidence type="ECO:0000256" key="11">
    <source>
        <dbReference type="ARBA" id="ARBA00022840"/>
    </source>
</evidence>
<keyword evidence="16" id="KW-0808">Transferase</keyword>
<evidence type="ECO:0000256" key="2">
    <source>
        <dbReference type="ARBA" id="ARBA00022578"/>
    </source>
</evidence>
<keyword evidence="13" id="KW-0694">RNA-binding</keyword>
<feature type="compositionally biased region" description="Polar residues" evidence="22">
    <location>
        <begin position="1123"/>
        <end position="1132"/>
    </location>
</feature>
<dbReference type="SUPFAM" id="SSF53098">
    <property type="entry name" value="Ribonuclease H-like"/>
    <property type="match status" value="1"/>
</dbReference>
<dbReference type="PROSITE" id="PS50994">
    <property type="entry name" value="INTEGRASE"/>
    <property type="match status" value="1"/>
</dbReference>
<dbReference type="Pfam" id="PF14223">
    <property type="entry name" value="Retrotran_gag_2"/>
    <property type="match status" value="1"/>
</dbReference>
<comment type="catalytic activity">
    <reaction evidence="20">
        <text>DNA(n) + a 2'-deoxyribonucleoside 5'-triphosphate = DNA(n+1) + diphosphate</text>
        <dbReference type="Rhea" id="RHEA:22508"/>
        <dbReference type="Rhea" id="RHEA-COMP:17339"/>
        <dbReference type="Rhea" id="RHEA-COMP:17340"/>
        <dbReference type="ChEBI" id="CHEBI:33019"/>
        <dbReference type="ChEBI" id="CHEBI:61560"/>
        <dbReference type="ChEBI" id="CHEBI:173112"/>
        <dbReference type="EC" id="2.7.7.49"/>
    </reaction>
</comment>
<dbReference type="OrthoDB" id="3251181at2759"/>
<proteinExistence type="predicted"/>
<dbReference type="GO" id="GO:0006508">
    <property type="term" value="P:proteolysis"/>
    <property type="evidence" value="ECO:0007669"/>
    <property type="project" value="UniProtKB-KW"/>
</dbReference>
<dbReference type="GO" id="GO:0015074">
    <property type="term" value="P:DNA integration"/>
    <property type="evidence" value="ECO:0007669"/>
    <property type="project" value="UniProtKB-KW"/>
</dbReference>
<dbReference type="CDD" id="cd09272">
    <property type="entry name" value="RNase_HI_RT_Ty1"/>
    <property type="match status" value="1"/>
</dbReference>
<evidence type="ECO:0000256" key="4">
    <source>
        <dbReference type="ARBA" id="ARBA00022670"/>
    </source>
</evidence>
<dbReference type="GO" id="GO:0003723">
    <property type="term" value="F:RNA binding"/>
    <property type="evidence" value="ECO:0007669"/>
    <property type="project" value="UniProtKB-KW"/>
</dbReference>
<evidence type="ECO:0000256" key="7">
    <source>
        <dbReference type="ARBA" id="ARBA00022723"/>
    </source>
</evidence>
<dbReference type="InterPro" id="IPR054722">
    <property type="entry name" value="PolX-like_BBD"/>
</dbReference>
<evidence type="ECO:0000313" key="25">
    <source>
        <dbReference type="Proteomes" id="UP001140091"/>
    </source>
</evidence>
<evidence type="ECO:0000256" key="3">
    <source>
        <dbReference type="ARBA" id="ARBA00022612"/>
    </source>
</evidence>
<dbReference type="GO" id="GO:0046872">
    <property type="term" value="F:metal ion binding"/>
    <property type="evidence" value="ECO:0007669"/>
    <property type="project" value="UniProtKB-KW"/>
</dbReference>
<name>A0A9W8MHW2_9AGAR</name>
<keyword evidence="8" id="KW-0547">Nucleotide-binding</keyword>
<keyword evidence="14" id="KW-0229">DNA integration</keyword>
<reference evidence="24" key="1">
    <citation type="submission" date="2022-06" db="EMBL/GenBank/DDBJ databases">
        <title>Genome Sequence of Candolleomyces eurysporus.</title>
        <authorList>
            <person name="Buettner E."/>
        </authorList>
    </citation>
    <scope>NUCLEOTIDE SEQUENCE</scope>
    <source>
        <strain evidence="24">VTCC 930004</strain>
    </source>
</reference>
<evidence type="ECO:0000256" key="14">
    <source>
        <dbReference type="ARBA" id="ARBA00022908"/>
    </source>
</evidence>
<dbReference type="PANTHER" id="PTHR42648:SF11">
    <property type="entry name" value="TRANSPOSON TY4-P GAG-POL POLYPROTEIN"/>
    <property type="match status" value="1"/>
</dbReference>
<evidence type="ECO:0000256" key="13">
    <source>
        <dbReference type="ARBA" id="ARBA00022884"/>
    </source>
</evidence>
<evidence type="ECO:0000256" key="22">
    <source>
        <dbReference type="SAM" id="MobiDB-lite"/>
    </source>
</evidence>
<feature type="compositionally biased region" description="Basic and acidic residues" evidence="22">
    <location>
        <begin position="1797"/>
        <end position="1812"/>
    </location>
</feature>
<evidence type="ECO:0000256" key="6">
    <source>
        <dbReference type="ARBA" id="ARBA00022722"/>
    </source>
</evidence>
<dbReference type="GO" id="GO:0003964">
    <property type="term" value="F:RNA-directed DNA polymerase activity"/>
    <property type="evidence" value="ECO:0007669"/>
    <property type="project" value="UniProtKB-KW"/>
</dbReference>
<evidence type="ECO:0000256" key="18">
    <source>
        <dbReference type="ARBA" id="ARBA00023172"/>
    </source>
</evidence>